<reference evidence="1" key="1">
    <citation type="submission" date="2022-04" db="EMBL/GenBank/DDBJ databases">
        <title>Genome of the entomopathogenic fungus Entomophthora muscae.</title>
        <authorList>
            <person name="Elya C."/>
            <person name="Lovett B.R."/>
            <person name="Lee E."/>
            <person name="Macias A.M."/>
            <person name="Hajek A.E."/>
            <person name="De Bivort B.L."/>
            <person name="Kasson M.T."/>
            <person name="De Fine Licht H.H."/>
            <person name="Stajich J.E."/>
        </authorList>
    </citation>
    <scope>NUCLEOTIDE SEQUENCE</scope>
    <source>
        <strain evidence="1">Berkeley</strain>
    </source>
</reference>
<comment type="caution">
    <text evidence="1">The sequence shown here is derived from an EMBL/GenBank/DDBJ whole genome shotgun (WGS) entry which is preliminary data.</text>
</comment>
<proteinExistence type="predicted"/>
<accession>A0ACC2TDW8</accession>
<organism evidence="1 2">
    <name type="scientific">Entomophthora muscae</name>
    <dbReference type="NCBI Taxonomy" id="34485"/>
    <lineage>
        <taxon>Eukaryota</taxon>
        <taxon>Fungi</taxon>
        <taxon>Fungi incertae sedis</taxon>
        <taxon>Zoopagomycota</taxon>
        <taxon>Entomophthoromycotina</taxon>
        <taxon>Entomophthoromycetes</taxon>
        <taxon>Entomophthorales</taxon>
        <taxon>Entomophthoraceae</taxon>
        <taxon>Entomophthora</taxon>
    </lineage>
</organism>
<evidence type="ECO:0000313" key="1">
    <source>
        <dbReference type="EMBL" id="KAJ9072422.1"/>
    </source>
</evidence>
<name>A0ACC2TDW8_9FUNG</name>
<keyword evidence="2" id="KW-1185">Reference proteome</keyword>
<evidence type="ECO:0000313" key="2">
    <source>
        <dbReference type="Proteomes" id="UP001165960"/>
    </source>
</evidence>
<protein>
    <submittedName>
        <fullName evidence="1">Uncharacterized protein</fullName>
    </submittedName>
</protein>
<gene>
    <name evidence="1" type="ORF">DSO57_1027649</name>
</gene>
<dbReference type="EMBL" id="QTSX02003010">
    <property type="protein sequence ID" value="KAJ9072422.1"/>
    <property type="molecule type" value="Genomic_DNA"/>
</dbReference>
<sequence length="263" mass="29767">MTPPLTSRPNHPQESVAVNESTFTQIFGVMYITLTSLIDLMVPASKPWALLGKFTNLVVGPLCWARGPSTRKFPRTPTGWIPDIYRQTRGPFACVILSTWITLWTHKFYRVPFKPSLFRVHPRKHTSFHPLARTKVIETISREGKWCTVPPRLFRNKYNYLSPYLVPMTSHPTLRPSCPQEIATTADVTFTQMLGVLYIALTGLVGSIFLFGPSDWVWLGGLHDAKLRPLVLAWSIIILCYQVSSHPMVGITLWPDSPSAHVK</sequence>
<dbReference type="Proteomes" id="UP001165960">
    <property type="component" value="Unassembled WGS sequence"/>
</dbReference>